<keyword evidence="1" id="KW-0175">Coiled coil</keyword>
<sequence length="171" mass="20063">MQKSLEQVLESMRNRKKEIVKDGTDNNAIIDTESSLDKIKDALGQLKEIKNQKKCIKIRKTETLQIEEEAMYSMLLPLFGEWLESNKSEIMNQLGSQIKIQDISEDMMRKVVFDAVDEEFISKYINKMLFEYIQNHEDYIKQSIDSIIQHSVKSKLYEVVEDVIHKIMGKK</sequence>
<evidence type="ECO:0000256" key="1">
    <source>
        <dbReference type="SAM" id="Coils"/>
    </source>
</evidence>
<organism evidence="2 3">
    <name type="scientific">Candidatus Cytomitobacter primus</name>
    <dbReference type="NCBI Taxonomy" id="2066024"/>
    <lineage>
        <taxon>Bacteria</taxon>
        <taxon>Pseudomonadati</taxon>
        <taxon>Pseudomonadota</taxon>
        <taxon>Alphaproteobacteria</taxon>
        <taxon>Holosporales</taxon>
        <taxon>Holosporaceae</taxon>
        <taxon>Candidatus Cytomitobacter</taxon>
    </lineage>
</organism>
<dbReference type="EMBL" id="CP043316">
    <property type="protein sequence ID" value="QEK38316.1"/>
    <property type="molecule type" value="Genomic_DNA"/>
</dbReference>
<accession>A0A5C0UE11</accession>
<evidence type="ECO:0000313" key="2">
    <source>
        <dbReference type="EMBL" id="QEK38316.1"/>
    </source>
</evidence>
<protein>
    <submittedName>
        <fullName evidence="2">Uncharacterized protein</fullName>
    </submittedName>
</protein>
<gene>
    <name evidence="2" type="ORF">FZC34_00025</name>
</gene>
<dbReference type="AlphaFoldDB" id="A0A5C0UE11"/>
<feature type="coiled-coil region" evidence="1">
    <location>
        <begin position="2"/>
        <end position="59"/>
    </location>
</feature>
<dbReference type="KEGG" id="cpri:FZC34_00025"/>
<dbReference type="Proteomes" id="UP000325004">
    <property type="component" value="Chromosome"/>
</dbReference>
<proteinExistence type="predicted"/>
<keyword evidence="3" id="KW-1185">Reference proteome</keyword>
<dbReference type="RefSeq" id="WP_148971432.1">
    <property type="nucleotide sequence ID" value="NZ_CP043316.1"/>
</dbReference>
<evidence type="ECO:0000313" key="3">
    <source>
        <dbReference type="Proteomes" id="UP000325004"/>
    </source>
</evidence>
<reference evidence="2 3" key="1">
    <citation type="submission" date="2019-08" db="EMBL/GenBank/DDBJ databases">
        <title>Highly reduced genomes of protist endosymbionts show evolutionary convergence.</title>
        <authorList>
            <person name="George E."/>
            <person name="Husnik F."/>
            <person name="Tashyreva D."/>
            <person name="Prokopchuk G."/>
            <person name="Horak A."/>
            <person name="Kwong W.K."/>
            <person name="Lukes J."/>
            <person name="Keeling P.J."/>
        </authorList>
    </citation>
    <scope>NUCLEOTIDE SEQUENCE [LARGE SCALE GENOMIC DNA]</scope>
    <source>
        <strain evidence="2">1604LC</strain>
    </source>
</reference>
<name>A0A5C0UE11_9PROT</name>